<dbReference type="EMBL" id="SDMP01000013">
    <property type="protein sequence ID" value="RYR22488.1"/>
    <property type="molecule type" value="Genomic_DNA"/>
</dbReference>
<evidence type="ECO:0000313" key="2">
    <source>
        <dbReference type="Proteomes" id="UP000289738"/>
    </source>
</evidence>
<sequence length="210" mass="23543">MSRATVKEVDHDFRGKHYWDEINLNISALPTDLILQIFLRSDGKSIGRGRCMSRDWYNRLNRADNMVTHFKSKGGGGKAAVLHLDNPLKEADCGRLCMFVFETCVAVPVAAPLAWTWFSMVGTDTGKVCARYSIDGRSSSLIAWDSFGSWRSVIPDPGSDGYHFNHRDEWSAYAFLSMVGSDDYKILSLTKRHLATAGYDMHMYLSSAGQ</sequence>
<protein>
    <recommendedName>
        <fullName evidence="3">F-box domain-containing protein</fullName>
    </recommendedName>
</protein>
<name>A0A445A7W0_ARAHY</name>
<reference evidence="1 2" key="1">
    <citation type="submission" date="2019-01" db="EMBL/GenBank/DDBJ databases">
        <title>Sequencing of cultivated peanut Arachis hypogaea provides insights into genome evolution and oil improvement.</title>
        <authorList>
            <person name="Chen X."/>
        </authorList>
    </citation>
    <scope>NUCLEOTIDE SEQUENCE [LARGE SCALE GENOMIC DNA]</scope>
    <source>
        <strain evidence="2">cv. Fuhuasheng</strain>
        <tissue evidence="1">Leaves</tissue>
    </source>
</reference>
<gene>
    <name evidence="1" type="ORF">Ahy_B03g067782</name>
</gene>
<dbReference type="Proteomes" id="UP000289738">
    <property type="component" value="Chromosome B03"/>
</dbReference>
<organism evidence="1 2">
    <name type="scientific">Arachis hypogaea</name>
    <name type="common">Peanut</name>
    <dbReference type="NCBI Taxonomy" id="3818"/>
    <lineage>
        <taxon>Eukaryota</taxon>
        <taxon>Viridiplantae</taxon>
        <taxon>Streptophyta</taxon>
        <taxon>Embryophyta</taxon>
        <taxon>Tracheophyta</taxon>
        <taxon>Spermatophyta</taxon>
        <taxon>Magnoliopsida</taxon>
        <taxon>eudicotyledons</taxon>
        <taxon>Gunneridae</taxon>
        <taxon>Pentapetalae</taxon>
        <taxon>rosids</taxon>
        <taxon>fabids</taxon>
        <taxon>Fabales</taxon>
        <taxon>Fabaceae</taxon>
        <taxon>Papilionoideae</taxon>
        <taxon>50 kb inversion clade</taxon>
        <taxon>dalbergioids sensu lato</taxon>
        <taxon>Dalbergieae</taxon>
        <taxon>Pterocarpus clade</taxon>
        <taxon>Arachis</taxon>
    </lineage>
</organism>
<keyword evidence="2" id="KW-1185">Reference proteome</keyword>
<proteinExistence type="predicted"/>
<evidence type="ECO:0000313" key="1">
    <source>
        <dbReference type="EMBL" id="RYR22488.1"/>
    </source>
</evidence>
<comment type="caution">
    <text evidence="1">The sequence shown here is derived from an EMBL/GenBank/DDBJ whole genome shotgun (WGS) entry which is preliminary data.</text>
</comment>
<dbReference type="AlphaFoldDB" id="A0A445A7W0"/>
<evidence type="ECO:0008006" key="3">
    <source>
        <dbReference type="Google" id="ProtNLM"/>
    </source>
</evidence>
<accession>A0A445A7W0</accession>
<dbReference type="InterPro" id="IPR036047">
    <property type="entry name" value="F-box-like_dom_sf"/>
</dbReference>
<dbReference type="SUPFAM" id="SSF81383">
    <property type="entry name" value="F-box domain"/>
    <property type="match status" value="1"/>
</dbReference>